<evidence type="ECO:0000256" key="2">
    <source>
        <dbReference type="ARBA" id="ARBA00022777"/>
    </source>
</evidence>
<dbReference type="EMBL" id="CYSB01000035">
    <property type="protein sequence ID" value="CUH68531.1"/>
    <property type="molecule type" value="Genomic_DNA"/>
</dbReference>
<dbReference type="SUPFAM" id="SSF53067">
    <property type="entry name" value="Actin-like ATPase domain"/>
    <property type="match status" value="1"/>
</dbReference>
<protein>
    <submittedName>
        <fullName evidence="5">Glucokinase</fullName>
        <ecNumber evidence="5">2.7.1.2</ecNumber>
    </submittedName>
</protein>
<dbReference type="Proteomes" id="UP000051887">
    <property type="component" value="Unassembled WGS sequence"/>
</dbReference>
<evidence type="ECO:0000256" key="3">
    <source>
        <dbReference type="RuleBase" id="RU004046"/>
    </source>
</evidence>
<evidence type="ECO:0000313" key="4">
    <source>
        <dbReference type="EMBL" id="CUH68531.1"/>
    </source>
</evidence>
<dbReference type="InterPro" id="IPR003836">
    <property type="entry name" value="Glucokinase"/>
</dbReference>
<dbReference type="PANTHER" id="PTHR47690">
    <property type="entry name" value="GLUCOKINASE"/>
    <property type="match status" value="1"/>
</dbReference>
<dbReference type="InterPro" id="IPR050201">
    <property type="entry name" value="Bacterial_glucokinase"/>
</dbReference>
<keyword evidence="2 5" id="KW-0418">Kinase</keyword>
<reference evidence="5 7" key="2">
    <citation type="submission" date="2015-09" db="EMBL/GenBank/DDBJ databases">
        <authorList>
            <consortium name="Swine Surveillance"/>
        </authorList>
    </citation>
    <scope>NUCLEOTIDE SEQUENCE [LARGE SCALE GENOMIC DNA]</scope>
    <source>
        <strain evidence="5 7">5120</strain>
    </source>
</reference>
<dbReference type="CDD" id="cd24008">
    <property type="entry name" value="ASKHA_NBD_GLK"/>
    <property type="match status" value="1"/>
</dbReference>
<dbReference type="GO" id="GO:0006096">
    <property type="term" value="P:glycolytic process"/>
    <property type="evidence" value="ECO:0007669"/>
    <property type="project" value="InterPro"/>
</dbReference>
<dbReference type="AlphaFoldDB" id="A0A0P1FKG1"/>
<dbReference type="Proteomes" id="UP000051086">
    <property type="component" value="Unassembled WGS sequence"/>
</dbReference>
<reference evidence="4 6" key="1">
    <citation type="submission" date="2015-09" db="EMBL/GenBank/DDBJ databases">
        <authorList>
            <person name="Rodrigo-Torres L."/>
            <person name="Arahal D.R."/>
        </authorList>
    </citation>
    <scope>NUCLEOTIDE SEQUENCE [LARGE SCALE GENOMIC DNA]</scope>
    <source>
        <strain evidence="4 6">CECT 5118</strain>
    </source>
</reference>
<accession>A0A0P1FKG1</accession>
<dbReference type="Pfam" id="PF02685">
    <property type="entry name" value="Glucokinase"/>
    <property type="match status" value="1"/>
</dbReference>
<name>A0A0P1FKG1_9RHOB</name>
<organism evidence="5 7">
    <name type="scientific">Thalassovita autumnalis</name>
    <dbReference type="NCBI Taxonomy" id="2072972"/>
    <lineage>
        <taxon>Bacteria</taxon>
        <taxon>Pseudomonadati</taxon>
        <taxon>Pseudomonadota</taxon>
        <taxon>Alphaproteobacteria</taxon>
        <taxon>Rhodobacterales</taxon>
        <taxon>Roseobacteraceae</taxon>
        <taxon>Thalassovita</taxon>
    </lineage>
</organism>
<dbReference type="GO" id="GO:0005524">
    <property type="term" value="F:ATP binding"/>
    <property type="evidence" value="ECO:0007669"/>
    <property type="project" value="InterPro"/>
</dbReference>
<proteinExistence type="inferred from homology"/>
<keyword evidence="1 5" id="KW-0808">Transferase</keyword>
<dbReference type="InterPro" id="IPR043129">
    <property type="entry name" value="ATPase_NBD"/>
</dbReference>
<comment type="similarity">
    <text evidence="3">Belongs to the bacterial glucokinase family.</text>
</comment>
<dbReference type="GO" id="GO:0004340">
    <property type="term" value="F:glucokinase activity"/>
    <property type="evidence" value="ECO:0007669"/>
    <property type="project" value="UniProtKB-EC"/>
</dbReference>
<keyword evidence="6" id="KW-1185">Reference proteome</keyword>
<dbReference type="Gene3D" id="3.30.420.40">
    <property type="match status" value="1"/>
</dbReference>
<gene>
    <name evidence="5" type="primary">glk</name>
    <name evidence="4" type="ORF">TL5118_02657</name>
    <name evidence="5" type="ORF">TL5120_03975</name>
</gene>
<sequence>MPEHSLLAADIGGTNVRLGAYQGDRLMARAQFSTKRDGALLDLISGFAAEMDLPPEVVVVAAAGPVADNRVELTNAKQSLCGAELRAATGAGEAQIINDFAAAAWASLSPAPEDLVTLQGASTPPEGTRLVIGPGTGLGVGALARVGNSYASVPGEGGHIGISPRSRAEVEVFEALKPIWPEIFYGDALAIEAEGMLSGTGLPYLYRAVQSVRGGGSEAPDAAEIMQRAKSATDPVAVEVIAMFKSHLAQVAGDLCLAFGAEGGVFIVGGVAMKNAWLFDEDFLRAFRAGGRFTEERANRSLYLLNVENFGLLGAQTYAKQLTK</sequence>
<evidence type="ECO:0000313" key="5">
    <source>
        <dbReference type="EMBL" id="CUH74157.1"/>
    </source>
</evidence>
<dbReference type="GO" id="GO:0005536">
    <property type="term" value="F:D-glucose binding"/>
    <property type="evidence" value="ECO:0007669"/>
    <property type="project" value="InterPro"/>
</dbReference>
<dbReference type="EMBL" id="CYSC01000044">
    <property type="protein sequence ID" value="CUH74157.1"/>
    <property type="molecule type" value="Genomic_DNA"/>
</dbReference>
<evidence type="ECO:0000313" key="6">
    <source>
        <dbReference type="Proteomes" id="UP000051086"/>
    </source>
</evidence>
<dbReference type="OrthoDB" id="9765195at2"/>
<dbReference type="RefSeq" id="WP_058245280.1">
    <property type="nucleotide sequence ID" value="NZ_CYSB01000035.1"/>
</dbReference>
<dbReference type="GO" id="GO:0005829">
    <property type="term" value="C:cytosol"/>
    <property type="evidence" value="ECO:0007669"/>
    <property type="project" value="TreeGrafter"/>
</dbReference>
<evidence type="ECO:0000313" key="7">
    <source>
        <dbReference type="Proteomes" id="UP000051887"/>
    </source>
</evidence>
<evidence type="ECO:0000256" key="1">
    <source>
        <dbReference type="ARBA" id="ARBA00022679"/>
    </source>
</evidence>
<dbReference type="Gene3D" id="3.40.367.20">
    <property type="match status" value="1"/>
</dbReference>
<dbReference type="PANTHER" id="PTHR47690:SF1">
    <property type="entry name" value="GLUCOKINASE"/>
    <property type="match status" value="1"/>
</dbReference>
<dbReference type="EC" id="2.7.1.2" evidence="5"/>